<evidence type="ECO:0000313" key="20">
    <source>
        <dbReference type="EMBL" id="MBB3701784.1"/>
    </source>
</evidence>
<evidence type="ECO:0000256" key="13">
    <source>
        <dbReference type="ARBA" id="ARBA00022989"/>
    </source>
</evidence>
<evidence type="ECO:0000256" key="14">
    <source>
        <dbReference type="ARBA" id="ARBA00023098"/>
    </source>
</evidence>
<dbReference type="PANTHER" id="PTHR46382">
    <property type="entry name" value="PHOSPHATIDATE CYTIDYLYLTRANSFERASE"/>
    <property type="match status" value="1"/>
</dbReference>
<dbReference type="GO" id="GO:0016024">
    <property type="term" value="P:CDP-diacylglycerol biosynthetic process"/>
    <property type="evidence" value="ECO:0007669"/>
    <property type="project" value="UniProtKB-UniPathway"/>
</dbReference>
<dbReference type="Pfam" id="PF01148">
    <property type="entry name" value="CTP_transf_1"/>
    <property type="match status" value="1"/>
</dbReference>
<comment type="pathway">
    <text evidence="3 18">Phospholipid metabolism; CDP-diacylglycerol biosynthesis; CDP-diacylglycerol from sn-glycerol 3-phosphate: step 3/3.</text>
</comment>
<feature type="transmembrane region" description="Helical" evidence="19">
    <location>
        <begin position="66"/>
        <end position="90"/>
    </location>
</feature>
<evidence type="ECO:0000256" key="12">
    <source>
        <dbReference type="ARBA" id="ARBA00022695"/>
    </source>
</evidence>
<dbReference type="GO" id="GO:0004605">
    <property type="term" value="F:phosphatidate cytidylyltransferase activity"/>
    <property type="evidence" value="ECO:0007669"/>
    <property type="project" value="UniProtKB-EC"/>
</dbReference>
<keyword evidence="9" id="KW-0444">Lipid biosynthesis</keyword>
<gene>
    <name evidence="20" type="ORF">FHS60_000226</name>
</gene>
<evidence type="ECO:0000256" key="2">
    <source>
        <dbReference type="ARBA" id="ARBA00004651"/>
    </source>
</evidence>
<evidence type="ECO:0000256" key="1">
    <source>
        <dbReference type="ARBA" id="ARBA00001698"/>
    </source>
</evidence>
<reference evidence="20 21" key="1">
    <citation type="submission" date="2020-08" db="EMBL/GenBank/DDBJ databases">
        <title>Genomic Encyclopedia of Type Strains, Phase IV (KMG-IV): sequencing the most valuable type-strain genomes for metagenomic binning, comparative biology and taxonomic classification.</title>
        <authorList>
            <person name="Goeker M."/>
        </authorList>
    </citation>
    <scope>NUCLEOTIDE SEQUENCE [LARGE SCALE GENOMIC DNA]</scope>
    <source>
        <strain evidence="20 21">DSM 22548</strain>
    </source>
</reference>
<dbReference type="Proteomes" id="UP000541425">
    <property type="component" value="Unassembled WGS sequence"/>
</dbReference>
<evidence type="ECO:0000256" key="15">
    <source>
        <dbReference type="ARBA" id="ARBA00023136"/>
    </source>
</evidence>
<keyword evidence="10 18" id="KW-0808">Transferase</keyword>
<keyword evidence="16" id="KW-0594">Phospholipid biosynthesis</keyword>
<keyword evidence="13 19" id="KW-1133">Transmembrane helix</keyword>
<evidence type="ECO:0000256" key="6">
    <source>
        <dbReference type="ARBA" id="ARBA00012487"/>
    </source>
</evidence>
<evidence type="ECO:0000256" key="18">
    <source>
        <dbReference type="RuleBase" id="RU003938"/>
    </source>
</evidence>
<keyword evidence="15 19" id="KW-0472">Membrane</keyword>
<accession>A0A7W5YD24</accession>
<dbReference type="InterPro" id="IPR000374">
    <property type="entry name" value="PC_trans"/>
</dbReference>
<evidence type="ECO:0000256" key="5">
    <source>
        <dbReference type="ARBA" id="ARBA00010185"/>
    </source>
</evidence>
<dbReference type="PROSITE" id="PS01315">
    <property type="entry name" value="CDS"/>
    <property type="match status" value="1"/>
</dbReference>
<comment type="pathway">
    <text evidence="4">Lipid metabolism.</text>
</comment>
<dbReference type="RefSeq" id="WP_183693829.1">
    <property type="nucleotide sequence ID" value="NZ_JACICA010000001.1"/>
</dbReference>
<evidence type="ECO:0000256" key="3">
    <source>
        <dbReference type="ARBA" id="ARBA00005119"/>
    </source>
</evidence>
<keyword evidence="14" id="KW-0443">Lipid metabolism</keyword>
<evidence type="ECO:0000313" key="21">
    <source>
        <dbReference type="Proteomes" id="UP000541425"/>
    </source>
</evidence>
<proteinExistence type="inferred from homology"/>
<keyword evidence="11 18" id="KW-0812">Transmembrane</keyword>
<dbReference type="GO" id="GO:0005886">
    <property type="term" value="C:plasma membrane"/>
    <property type="evidence" value="ECO:0007669"/>
    <property type="project" value="UniProtKB-SubCell"/>
</dbReference>
<feature type="transmembrane region" description="Helical" evidence="19">
    <location>
        <begin position="189"/>
        <end position="210"/>
    </location>
</feature>
<evidence type="ECO:0000256" key="19">
    <source>
        <dbReference type="SAM" id="Phobius"/>
    </source>
</evidence>
<organism evidence="20 21">
    <name type="scientific">Alloprevotella rava</name>
    <dbReference type="NCBI Taxonomy" id="671218"/>
    <lineage>
        <taxon>Bacteria</taxon>
        <taxon>Pseudomonadati</taxon>
        <taxon>Bacteroidota</taxon>
        <taxon>Bacteroidia</taxon>
        <taxon>Bacteroidales</taxon>
        <taxon>Prevotellaceae</taxon>
        <taxon>Alloprevotella</taxon>
    </lineage>
</organism>
<evidence type="ECO:0000256" key="11">
    <source>
        <dbReference type="ARBA" id="ARBA00022692"/>
    </source>
</evidence>
<dbReference type="EC" id="2.7.7.41" evidence="6 18"/>
<feature type="transmembrane region" description="Helical" evidence="19">
    <location>
        <begin position="12"/>
        <end position="36"/>
    </location>
</feature>
<comment type="similarity">
    <text evidence="5 18">Belongs to the CDS family.</text>
</comment>
<keyword evidence="17" id="KW-1208">Phospholipid metabolism</keyword>
<evidence type="ECO:0000256" key="4">
    <source>
        <dbReference type="ARBA" id="ARBA00005189"/>
    </source>
</evidence>
<feature type="transmembrane region" description="Helical" evidence="19">
    <location>
        <begin position="111"/>
        <end position="134"/>
    </location>
</feature>
<feature type="transmembrane region" description="Helical" evidence="19">
    <location>
        <begin position="146"/>
        <end position="168"/>
    </location>
</feature>
<evidence type="ECO:0000256" key="9">
    <source>
        <dbReference type="ARBA" id="ARBA00022516"/>
    </source>
</evidence>
<dbReference type="PANTHER" id="PTHR46382:SF1">
    <property type="entry name" value="PHOSPHATIDATE CYTIDYLYLTRANSFERASE"/>
    <property type="match status" value="1"/>
</dbReference>
<feature type="transmembrane region" description="Helical" evidence="19">
    <location>
        <begin position="216"/>
        <end position="236"/>
    </location>
</feature>
<dbReference type="AlphaFoldDB" id="A0A7W5YD24"/>
<keyword evidence="8" id="KW-1003">Cell membrane</keyword>
<comment type="catalytic activity">
    <reaction evidence="1 18">
        <text>a 1,2-diacyl-sn-glycero-3-phosphate + CTP + H(+) = a CDP-1,2-diacyl-sn-glycerol + diphosphate</text>
        <dbReference type="Rhea" id="RHEA:16229"/>
        <dbReference type="ChEBI" id="CHEBI:15378"/>
        <dbReference type="ChEBI" id="CHEBI:33019"/>
        <dbReference type="ChEBI" id="CHEBI:37563"/>
        <dbReference type="ChEBI" id="CHEBI:58332"/>
        <dbReference type="ChEBI" id="CHEBI:58608"/>
        <dbReference type="EC" id="2.7.7.41"/>
    </reaction>
</comment>
<dbReference type="PROSITE" id="PS51257">
    <property type="entry name" value="PROKAR_LIPOPROTEIN"/>
    <property type="match status" value="1"/>
</dbReference>
<dbReference type="EMBL" id="JACICA010000001">
    <property type="protein sequence ID" value="MBB3701784.1"/>
    <property type="molecule type" value="Genomic_DNA"/>
</dbReference>
<name>A0A7W5YD24_9BACT</name>
<evidence type="ECO:0000256" key="7">
    <source>
        <dbReference type="ARBA" id="ARBA00019373"/>
    </source>
</evidence>
<comment type="subcellular location">
    <subcellularLocation>
        <location evidence="2">Cell membrane</location>
        <topology evidence="2">Multi-pass membrane protein</topology>
    </subcellularLocation>
</comment>
<comment type="caution">
    <text evidence="20">The sequence shown here is derived from an EMBL/GenBank/DDBJ whole genome shotgun (WGS) entry which is preliminary data.</text>
</comment>
<dbReference type="UniPathway" id="UPA00557">
    <property type="reaction ID" value="UER00614"/>
</dbReference>
<sequence>MNNLVTRAITGTLFLLVVIGCIIGSALSFTLLFALITGVTVWEFGTNVNNHTGANVNRLISTTAGVYLFFSFAFVMSGIVDIKAFIPYLLTILYLPISELYLKDENPLRNWAYAFASQLYIALPFSMLIVLSQFSQAIFSGDSTKYWVLPLSVFIFIWTSDTGAYCCGSLLHKRFPAKLFERISPNKSWVGSIGGGVFCLIAAVLLKTAFGGNMTVLQWMGLALTVCVFGTWGDLVESLFKRQLSIKDSGNILPGHGGMLDRFDSALLAIPAATIYLYSLEAFCY</sequence>
<evidence type="ECO:0000256" key="16">
    <source>
        <dbReference type="ARBA" id="ARBA00023209"/>
    </source>
</evidence>
<evidence type="ECO:0000256" key="8">
    <source>
        <dbReference type="ARBA" id="ARBA00022475"/>
    </source>
</evidence>
<evidence type="ECO:0000256" key="10">
    <source>
        <dbReference type="ARBA" id="ARBA00022679"/>
    </source>
</evidence>
<evidence type="ECO:0000256" key="17">
    <source>
        <dbReference type="ARBA" id="ARBA00023264"/>
    </source>
</evidence>
<protein>
    <recommendedName>
        <fullName evidence="7 18">Phosphatidate cytidylyltransferase</fullName>
        <ecNumber evidence="6 18">2.7.7.41</ecNumber>
    </recommendedName>
</protein>
<keyword evidence="12 18" id="KW-0548">Nucleotidyltransferase</keyword>